<dbReference type="OrthoDB" id="674304at2759"/>
<gene>
    <name evidence="3" type="ORF">EJB05_17629</name>
</gene>
<keyword evidence="2" id="KW-1133">Transmembrane helix</keyword>
<evidence type="ECO:0000256" key="1">
    <source>
        <dbReference type="SAM" id="MobiDB-lite"/>
    </source>
</evidence>
<accession>A0A5J9VJS1</accession>
<evidence type="ECO:0000313" key="3">
    <source>
        <dbReference type="EMBL" id="TVU35726.1"/>
    </source>
</evidence>
<comment type="caution">
    <text evidence="3">The sequence shown here is derived from an EMBL/GenBank/DDBJ whole genome shotgun (WGS) entry which is preliminary data.</text>
</comment>
<organism evidence="3 4">
    <name type="scientific">Eragrostis curvula</name>
    <name type="common">weeping love grass</name>
    <dbReference type="NCBI Taxonomy" id="38414"/>
    <lineage>
        <taxon>Eukaryota</taxon>
        <taxon>Viridiplantae</taxon>
        <taxon>Streptophyta</taxon>
        <taxon>Embryophyta</taxon>
        <taxon>Tracheophyta</taxon>
        <taxon>Spermatophyta</taxon>
        <taxon>Magnoliopsida</taxon>
        <taxon>Liliopsida</taxon>
        <taxon>Poales</taxon>
        <taxon>Poaceae</taxon>
        <taxon>PACMAD clade</taxon>
        <taxon>Chloridoideae</taxon>
        <taxon>Eragrostideae</taxon>
        <taxon>Eragrostidinae</taxon>
        <taxon>Eragrostis</taxon>
    </lineage>
</organism>
<proteinExistence type="predicted"/>
<evidence type="ECO:0000256" key="2">
    <source>
        <dbReference type="SAM" id="Phobius"/>
    </source>
</evidence>
<name>A0A5J9VJS1_9POAL</name>
<feature type="compositionally biased region" description="Low complexity" evidence="1">
    <location>
        <begin position="269"/>
        <end position="294"/>
    </location>
</feature>
<feature type="non-terminal residue" evidence="3">
    <location>
        <position position="1"/>
    </location>
</feature>
<dbReference type="PANTHER" id="PTHR33994">
    <property type="entry name" value="OS04G0515000 PROTEIN"/>
    <property type="match status" value="1"/>
</dbReference>
<dbReference type="PROSITE" id="PS51257">
    <property type="entry name" value="PROKAR_LIPOPROTEIN"/>
    <property type="match status" value="1"/>
</dbReference>
<sequence>MDLTKRQLLDDENYRFWNLLIVVLLVALACVVGLIGFQIALVHEDALTPEPRLFMRLVAVEGLGVDDVDDDPWEPPVFELAVDVDTIPEESLLRGPRDVGGGDAMLRVSYRGVILAWGSVPRFTIDGKRQGRYAPGVATVLAKAEGSVVREAAEFVDVDRELSGIDLLSIQPPIHNVLSSFLHACRTCAFAVNMDETKRRSLADDDDFDYGPPVDAEFDCLLIVVFSLVFACLLCLMVVQFALAIDDALTPEPRLFMRLVAVEGLWRTTRGSPRSSSWPWTSTRSRRSPCSTSPAALGAGTRRCGCRTAAWSGQGTVPRFTIDGKRQGRYAPGVATVLAKAEGSVVREVMRNLIRAELQALGSAEFVVDGELRGFGGHISCKTYLFDGEPTMGLPPCAVQKKAGSP</sequence>
<keyword evidence="2" id="KW-0472">Membrane</keyword>
<dbReference type="AlphaFoldDB" id="A0A5J9VJS1"/>
<feature type="transmembrane region" description="Helical" evidence="2">
    <location>
        <begin position="16"/>
        <end position="42"/>
    </location>
</feature>
<reference evidence="3 4" key="1">
    <citation type="journal article" date="2019" name="Sci. Rep.">
        <title>A high-quality genome of Eragrostis curvula grass provides insights into Poaceae evolution and supports new strategies to enhance forage quality.</title>
        <authorList>
            <person name="Carballo J."/>
            <person name="Santos B.A.C.M."/>
            <person name="Zappacosta D."/>
            <person name="Garbus I."/>
            <person name="Selva J.P."/>
            <person name="Gallo C.A."/>
            <person name="Diaz A."/>
            <person name="Albertini E."/>
            <person name="Caccamo M."/>
            <person name="Echenique V."/>
        </authorList>
    </citation>
    <scope>NUCLEOTIDE SEQUENCE [LARGE SCALE GENOMIC DNA]</scope>
    <source>
        <strain evidence="4">cv. Victoria</strain>
        <tissue evidence="3">Leaf</tissue>
    </source>
</reference>
<keyword evidence="4" id="KW-1185">Reference proteome</keyword>
<keyword evidence="2" id="KW-0812">Transmembrane</keyword>
<feature type="transmembrane region" description="Helical" evidence="2">
    <location>
        <begin position="220"/>
        <end position="245"/>
    </location>
</feature>
<dbReference type="PANTHER" id="PTHR33994:SF17">
    <property type="entry name" value="OS01G0655600 PROTEIN"/>
    <property type="match status" value="1"/>
</dbReference>
<dbReference type="Gramene" id="TVU35726">
    <property type="protein sequence ID" value="TVU35726"/>
    <property type="gene ID" value="EJB05_17629"/>
</dbReference>
<dbReference type="Proteomes" id="UP000324897">
    <property type="component" value="Unassembled WGS sequence"/>
</dbReference>
<feature type="region of interest" description="Disordered" evidence="1">
    <location>
        <begin position="269"/>
        <end position="299"/>
    </location>
</feature>
<protein>
    <submittedName>
        <fullName evidence="3">Uncharacterized protein</fullName>
    </submittedName>
</protein>
<evidence type="ECO:0000313" key="4">
    <source>
        <dbReference type="Proteomes" id="UP000324897"/>
    </source>
</evidence>
<dbReference type="EMBL" id="RWGY01000009">
    <property type="protein sequence ID" value="TVU35726.1"/>
    <property type="molecule type" value="Genomic_DNA"/>
</dbReference>